<protein>
    <recommendedName>
        <fullName evidence="1">DUF559 domain-containing protein</fullName>
    </recommendedName>
</protein>
<dbReference type="CDD" id="cd01038">
    <property type="entry name" value="Endonuclease_DUF559"/>
    <property type="match status" value="1"/>
</dbReference>
<dbReference type="GeneID" id="303486096"/>
<name>A0ABM6M7J1_9SPHN</name>
<dbReference type="EMBL" id="CP020083">
    <property type="protein sequence ID" value="ASR51923.1"/>
    <property type="molecule type" value="Genomic_DNA"/>
</dbReference>
<reference evidence="2 3" key="1">
    <citation type="submission" date="2017-03" db="EMBL/GenBank/DDBJ databases">
        <title>Complete genome sequence of Blastomonas fulva degrading microcsystin LR.</title>
        <authorList>
            <person name="Lee H.-g."/>
            <person name="Jin L."/>
            <person name="oh H.-M."/>
        </authorList>
    </citation>
    <scope>NUCLEOTIDE SEQUENCE [LARGE SCALE GENOMIC DNA]</scope>
    <source>
        <strain evidence="2 3">T2</strain>
    </source>
</reference>
<dbReference type="Proteomes" id="UP000258016">
    <property type="component" value="Chromosome"/>
</dbReference>
<dbReference type="InterPro" id="IPR011335">
    <property type="entry name" value="Restrct_endonuc-II-like"/>
</dbReference>
<sequence length="134" mass="14959">MDNSLRLSLFANELRNNPTPLEIILWKYLKGSQLGGYKFRRQSVIGPFICDFLCPSKGLIVEVDGDTHDAVRDAKRGAALAELGYFTMRFTNYEVSQSLEGVLDLILAKLDTLPDRWPGKLLPHPNPSPEGEGL</sequence>
<dbReference type="InterPro" id="IPR007569">
    <property type="entry name" value="DUF559"/>
</dbReference>
<organism evidence="2 3">
    <name type="scientific">Blastomonas fulva</name>
    <dbReference type="NCBI Taxonomy" id="1550728"/>
    <lineage>
        <taxon>Bacteria</taxon>
        <taxon>Pseudomonadati</taxon>
        <taxon>Pseudomonadota</taxon>
        <taxon>Alphaproteobacteria</taxon>
        <taxon>Sphingomonadales</taxon>
        <taxon>Sphingomonadaceae</taxon>
        <taxon>Blastomonas</taxon>
    </lineage>
</organism>
<dbReference type="PANTHER" id="PTHR38590">
    <property type="entry name" value="BLL0828 PROTEIN"/>
    <property type="match status" value="1"/>
</dbReference>
<gene>
    <name evidence="2" type="ORF">B5J99_10995</name>
</gene>
<proteinExistence type="predicted"/>
<dbReference type="Pfam" id="PF04480">
    <property type="entry name" value="DUF559"/>
    <property type="match status" value="1"/>
</dbReference>
<evidence type="ECO:0000313" key="3">
    <source>
        <dbReference type="Proteomes" id="UP000258016"/>
    </source>
</evidence>
<keyword evidence="3" id="KW-1185">Reference proteome</keyword>
<dbReference type="RefSeq" id="WP_117352394.1">
    <property type="nucleotide sequence ID" value="NZ_CP020083.1"/>
</dbReference>
<evidence type="ECO:0000259" key="1">
    <source>
        <dbReference type="Pfam" id="PF04480"/>
    </source>
</evidence>
<dbReference type="Gene3D" id="3.40.960.10">
    <property type="entry name" value="VSR Endonuclease"/>
    <property type="match status" value="1"/>
</dbReference>
<dbReference type="InterPro" id="IPR047216">
    <property type="entry name" value="Endonuclease_DUF559_bact"/>
</dbReference>
<feature type="domain" description="DUF559" evidence="1">
    <location>
        <begin position="8"/>
        <end position="110"/>
    </location>
</feature>
<dbReference type="PANTHER" id="PTHR38590:SF1">
    <property type="entry name" value="BLL0828 PROTEIN"/>
    <property type="match status" value="1"/>
</dbReference>
<evidence type="ECO:0000313" key="2">
    <source>
        <dbReference type="EMBL" id="ASR51923.1"/>
    </source>
</evidence>
<dbReference type="SUPFAM" id="SSF52980">
    <property type="entry name" value="Restriction endonuclease-like"/>
    <property type="match status" value="1"/>
</dbReference>
<accession>A0ABM6M7J1</accession>